<evidence type="ECO:0000259" key="12">
    <source>
        <dbReference type="PROSITE" id="PS50106"/>
    </source>
</evidence>
<dbReference type="InterPro" id="IPR041489">
    <property type="entry name" value="PDZ_6"/>
</dbReference>
<dbReference type="SMART" id="SM00228">
    <property type="entry name" value="PDZ"/>
    <property type="match status" value="1"/>
</dbReference>
<evidence type="ECO:0000256" key="1">
    <source>
        <dbReference type="ARBA" id="ARBA00001947"/>
    </source>
</evidence>
<sequence length="348" mass="38317">MLSFLAFIFVIGLLVTFHEFGHFIFARLFGIKVLSFSIGYGPPIFSYRGKETEFSIRLLPLGGFVKMAGMEGNPIEGYEEAQVPQAQRFDGKPVWQRSLVVLAGPLMNIVLSILLVFIVFLAVGVPAQELRVIEVIPGGPADRAGLQAGDVVLQVNGKTMDLEKFVSFLSQSAGREIELTIQRQGETKRITVVPEWDENEGRALVRAVFGINNRRVNPLLALGKSAYTVINWFLLSIVGLLYTLLGRLPLELTGPLGIAQMAGQAASLGFLNLLMFSAIISVFLAIFNLLPIPLLDGGHLLLFLVEKIRGKPLEQEKIGLIYLIGILFIFLLAVFVTYQDVMRIVVGD</sequence>
<evidence type="ECO:0000256" key="10">
    <source>
        <dbReference type="ARBA" id="ARBA00023136"/>
    </source>
</evidence>
<dbReference type="InterPro" id="IPR001478">
    <property type="entry name" value="PDZ"/>
</dbReference>
<dbReference type="Pfam" id="PF02163">
    <property type="entry name" value="Peptidase_M50"/>
    <property type="match status" value="1"/>
</dbReference>
<dbReference type="NCBIfam" id="TIGR00054">
    <property type="entry name" value="RIP metalloprotease RseP"/>
    <property type="match status" value="1"/>
</dbReference>
<dbReference type="PANTHER" id="PTHR42837:SF2">
    <property type="entry name" value="MEMBRANE METALLOPROTEASE ARASP2, CHLOROPLASTIC-RELATED"/>
    <property type="match status" value="1"/>
</dbReference>
<dbReference type="SUPFAM" id="SSF50156">
    <property type="entry name" value="PDZ domain-like"/>
    <property type="match status" value="1"/>
</dbReference>
<keyword evidence="7 11" id="KW-0862">Zinc</keyword>
<dbReference type="RefSeq" id="WP_369017452.1">
    <property type="nucleotide sequence ID" value="NZ_CP121689.1"/>
</dbReference>
<feature type="transmembrane region" description="Helical" evidence="11">
    <location>
        <begin position="99"/>
        <end position="123"/>
    </location>
</feature>
<dbReference type="EC" id="3.4.24.-" evidence="11"/>
<dbReference type="GO" id="GO:0008237">
    <property type="term" value="F:metallopeptidase activity"/>
    <property type="evidence" value="ECO:0007669"/>
    <property type="project" value="UniProtKB-KW"/>
</dbReference>
<dbReference type="Pfam" id="PF17820">
    <property type="entry name" value="PDZ_6"/>
    <property type="match status" value="1"/>
</dbReference>
<evidence type="ECO:0000313" key="13">
    <source>
        <dbReference type="EMBL" id="WZL75306.1"/>
    </source>
</evidence>
<dbReference type="Proteomes" id="UP001461341">
    <property type="component" value="Chromosome"/>
</dbReference>
<keyword evidence="14" id="KW-1185">Reference proteome</keyword>
<keyword evidence="10 11" id="KW-0472">Membrane</keyword>
<evidence type="ECO:0000256" key="7">
    <source>
        <dbReference type="ARBA" id="ARBA00022833"/>
    </source>
</evidence>
<proteinExistence type="inferred from homology"/>
<evidence type="ECO:0000256" key="3">
    <source>
        <dbReference type="ARBA" id="ARBA00007931"/>
    </source>
</evidence>
<dbReference type="CDD" id="cd23081">
    <property type="entry name" value="cpPDZ_EcRseP-like"/>
    <property type="match status" value="1"/>
</dbReference>
<comment type="similarity">
    <text evidence="3 11">Belongs to the peptidase M50B family.</text>
</comment>
<protein>
    <recommendedName>
        <fullName evidence="11">Zinc metalloprotease</fullName>
        <ecNumber evidence="11">3.4.24.-</ecNumber>
    </recommendedName>
</protein>
<keyword evidence="4" id="KW-0645">Protease</keyword>
<dbReference type="PROSITE" id="PS50106">
    <property type="entry name" value="PDZ"/>
    <property type="match status" value="1"/>
</dbReference>
<feature type="transmembrane region" description="Helical" evidence="11">
    <location>
        <begin position="225"/>
        <end position="245"/>
    </location>
</feature>
<evidence type="ECO:0000256" key="6">
    <source>
        <dbReference type="ARBA" id="ARBA00022801"/>
    </source>
</evidence>
<keyword evidence="8 11" id="KW-1133">Transmembrane helix</keyword>
<dbReference type="CDD" id="cd06163">
    <property type="entry name" value="S2P-M50_PDZ_RseP-like"/>
    <property type="match status" value="1"/>
</dbReference>
<reference evidence="13 14" key="1">
    <citation type="submission" date="2023-03" db="EMBL/GenBank/DDBJ databases">
        <title>Novel Species.</title>
        <authorList>
            <person name="Ma S."/>
        </authorList>
    </citation>
    <scope>NUCLEOTIDE SEQUENCE [LARGE SCALE GENOMIC DNA]</scope>
    <source>
        <strain evidence="13 14">B11</strain>
    </source>
</reference>
<keyword evidence="6 11" id="KW-0378">Hydrolase</keyword>
<keyword evidence="11" id="KW-0479">Metal-binding</keyword>
<dbReference type="EMBL" id="CP121689">
    <property type="protein sequence ID" value="WZL75306.1"/>
    <property type="molecule type" value="Genomic_DNA"/>
</dbReference>
<dbReference type="InterPro" id="IPR008915">
    <property type="entry name" value="Peptidase_M50"/>
</dbReference>
<evidence type="ECO:0000256" key="9">
    <source>
        <dbReference type="ARBA" id="ARBA00023049"/>
    </source>
</evidence>
<dbReference type="InterPro" id="IPR004387">
    <property type="entry name" value="Pept_M50_Zn"/>
</dbReference>
<name>A0ABZ2YAW4_9BACT</name>
<feature type="domain" description="PDZ" evidence="12">
    <location>
        <begin position="123"/>
        <end position="172"/>
    </location>
</feature>
<organism evidence="13 14">
    <name type="scientific">Thermatribacter velox</name>
    <dbReference type="NCBI Taxonomy" id="3039681"/>
    <lineage>
        <taxon>Bacteria</taxon>
        <taxon>Pseudomonadati</taxon>
        <taxon>Atribacterota</taxon>
        <taxon>Atribacteria</taxon>
        <taxon>Atribacterales</taxon>
        <taxon>Thermatribacteraceae</taxon>
        <taxon>Thermatribacter</taxon>
    </lineage>
</organism>
<evidence type="ECO:0000256" key="2">
    <source>
        <dbReference type="ARBA" id="ARBA00004141"/>
    </source>
</evidence>
<keyword evidence="5 11" id="KW-0812">Transmembrane</keyword>
<feature type="transmembrane region" description="Helical" evidence="11">
    <location>
        <begin position="319"/>
        <end position="338"/>
    </location>
</feature>
<evidence type="ECO:0000256" key="11">
    <source>
        <dbReference type="RuleBase" id="RU362031"/>
    </source>
</evidence>
<evidence type="ECO:0000256" key="8">
    <source>
        <dbReference type="ARBA" id="ARBA00022989"/>
    </source>
</evidence>
<dbReference type="InterPro" id="IPR036034">
    <property type="entry name" value="PDZ_sf"/>
</dbReference>
<accession>A0ABZ2YAW4</accession>
<comment type="cofactor">
    <cofactor evidence="1 11">
        <name>Zn(2+)</name>
        <dbReference type="ChEBI" id="CHEBI:29105"/>
    </cofactor>
</comment>
<evidence type="ECO:0000313" key="14">
    <source>
        <dbReference type="Proteomes" id="UP001461341"/>
    </source>
</evidence>
<gene>
    <name evidence="13" type="primary">rseP</name>
    <name evidence="13" type="ORF">QBE54_06800</name>
</gene>
<evidence type="ECO:0000256" key="4">
    <source>
        <dbReference type="ARBA" id="ARBA00022670"/>
    </source>
</evidence>
<evidence type="ECO:0000256" key="5">
    <source>
        <dbReference type="ARBA" id="ARBA00022692"/>
    </source>
</evidence>
<feature type="transmembrane region" description="Helical" evidence="11">
    <location>
        <begin position="265"/>
        <end position="290"/>
    </location>
</feature>
<keyword evidence="9 11" id="KW-0482">Metalloprotease</keyword>
<dbReference type="Gene3D" id="2.30.42.10">
    <property type="match status" value="1"/>
</dbReference>
<comment type="subcellular location">
    <subcellularLocation>
        <location evidence="2">Membrane</location>
        <topology evidence="2">Multi-pass membrane protein</topology>
    </subcellularLocation>
</comment>
<dbReference type="PANTHER" id="PTHR42837">
    <property type="entry name" value="REGULATOR OF SIGMA-E PROTEASE RSEP"/>
    <property type="match status" value="1"/>
</dbReference>